<gene>
    <name evidence="1" type="ORF">BV25DRAFT_1811183</name>
</gene>
<sequence length="716" mass="79602">MRTIMSSITKYPISALPLPPPSRLLIHNLTPDPATPSVSAFKYALQNEPSIQRRSRIIAPVAHFSHVSPYPLPFPYEIVPPETRVVEDKGAFIEEWLSAREALHQKTPPARSDLDPPLDKLYPEQREQKMELLGLSETGLRDCLPHLDVGDAFELLGKFSLSNPTEEQESRTEMAEDATARQELIDVLGGHALLISDEDADVPFAPWSLRYSGHQFGVWAGQLGDGRAVTIHATTHPTDPDMVYELQLKGAGRTPYARSADGLAVVRSSVREYLCAEAMNALGIPTSRSLAIVSLPELSVLRERRESACIVTRLAPSFLRIGSFEALNPPQQMYFLGGGQQPADYEALRVLGEWVADRVLRVERVGGEGGAWGKAVVLESARRNAQMVAGWQAYGFMHGVINTDNVSILGLTIDYGPYAFMDVFDPMHICNHTDAEGRYAYKYQPPMILYALRALLNSLAPLIGAEAELGSKAVSAGWAKDAKEDQLKTWREKGISLVEDELAAVFDAEYNAKYAETMRKRLGLRHPKDDDDTMLFRPLLALLADHKLDFHLTLRHLCAFRPALLASNAEPALEDFLNTLFGYTSTPEWLQRDTATQAWLAWLEKYGARIEGEREAGADADAWDREREVAARAANPRFVLRQWLLEEVIAKVEADAVSGRRVLGKVMQMACAPFEAWGAEGDARPEEELDAETREERRFCGVGDKKMLGFQCSCSS</sequence>
<reference evidence="1" key="1">
    <citation type="submission" date="2021-03" db="EMBL/GenBank/DDBJ databases">
        <authorList>
            <consortium name="DOE Joint Genome Institute"/>
            <person name="Ahrendt S."/>
            <person name="Looney B.P."/>
            <person name="Miyauchi S."/>
            <person name="Morin E."/>
            <person name="Drula E."/>
            <person name="Courty P.E."/>
            <person name="Chicoki N."/>
            <person name="Fauchery L."/>
            <person name="Kohler A."/>
            <person name="Kuo A."/>
            <person name="Labutti K."/>
            <person name="Pangilinan J."/>
            <person name="Lipzen A."/>
            <person name="Riley R."/>
            <person name="Andreopoulos W."/>
            <person name="He G."/>
            <person name="Johnson J."/>
            <person name="Barry K.W."/>
            <person name="Grigoriev I.V."/>
            <person name="Nagy L."/>
            <person name="Hibbett D."/>
            <person name="Henrissat B."/>
            <person name="Matheny P.B."/>
            <person name="Labbe J."/>
            <person name="Martin F."/>
        </authorList>
    </citation>
    <scope>NUCLEOTIDE SEQUENCE</scope>
    <source>
        <strain evidence="1">HHB10654</strain>
    </source>
</reference>
<reference evidence="1" key="2">
    <citation type="journal article" date="2022" name="New Phytol.">
        <title>Evolutionary transition to the ectomycorrhizal habit in the genomes of a hyperdiverse lineage of mushroom-forming fungi.</title>
        <authorList>
            <person name="Looney B."/>
            <person name="Miyauchi S."/>
            <person name="Morin E."/>
            <person name="Drula E."/>
            <person name="Courty P.E."/>
            <person name="Kohler A."/>
            <person name="Kuo A."/>
            <person name="LaButti K."/>
            <person name="Pangilinan J."/>
            <person name="Lipzen A."/>
            <person name="Riley R."/>
            <person name="Andreopoulos W."/>
            <person name="He G."/>
            <person name="Johnson J."/>
            <person name="Nolan M."/>
            <person name="Tritt A."/>
            <person name="Barry K.W."/>
            <person name="Grigoriev I.V."/>
            <person name="Nagy L.G."/>
            <person name="Hibbett D."/>
            <person name="Henrissat B."/>
            <person name="Matheny P.B."/>
            <person name="Labbe J."/>
            <person name="Martin F.M."/>
        </authorList>
    </citation>
    <scope>NUCLEOTIDE SEQUENCE</scope>
    <source>
        <strain evidence="1">HHB10654</strain>
    </source>
</reference>
<protein>
    <submittedName>
        <fullName evidence="1">UPF0061-domain-containing protein</fullName>
    </submittedName>
</protein>
<organism evidence="1 2">
    <name type="scientific">Artomyces pyxidatus</name>
    <dbReference type="NCBI Taxonomy" id="48021"/>
    <lineage>
        <taxon>Eukaryota</taxon>
        <taxon>Fungi</taxon>
        <taxon>Dikarya</taxon>
        <taxon>Basidiomycota</taxon>
        <taxon>Agaricomycotina</taxon>
        <taxon>Agaricomycetes</taxon>
        <taxon>Russulales</taxon>
        <taxon>Auriscalpiaceae</taxon>
        <taxon>Artomyces</taxon>
    </lineage>
</organism>
<accession>A0ACB8SPC3</accession>
<dbReference type="EMBL" id="MU277238">
    <property type="protein sequence ID" value="KAI0058214.1"/>
    <property type="molecule type" value="Genomic_DNA"/>
</dbReference>
<dbReference type="Proteomes" id="UP000814140">
    <property type="component" value="Unassembled WGS sequence"/>
</dbReference>
<comment type="caution">
    <text evidence="1">The sequence shown here is derived from an EMBL/GenBank/DDBJ whole genome shotgun (WGS) entry which is preliminary data.</text>
</comment>
<name>A0ACB8SPC3_9AGAM</name>
<evidence type="ECO:0000313" key="1">
    <source>
        <dbReference type="EMBL" id="KAI0058214.1"/>
    </source>
</evidence>
<keyword evidence="2" id="KW-1185">Reference proteome</keyword>
<evidence type="ECO:0000313" key="2">
    <source>
        <dbReference type="Proteomes" id="UP000814140"/>
    </source>
</evidence>
<proteinExistence type="predicted"/>